<accession>A0A367YZE5</accession>
<reference evidence="1 2" key="1">
    <citation type="submission" date="2018-07" db="EMBL/GenBank/DDBJ databases">
        <title>Desertimonas flava gen. nov. sp. nov.</title>
        <authorList>
            <person name="Liu S."/>
        </authorList>
    </citation>
    <scope>NUCLEOTIDE SEQUENCE [LARGE SCALE GENOMIC DNA]</scope>
    <source>
        <strain evidence="1 2">16Sb5-5</strain>
    </source>
</reference>
<dbReference type="Proteomes" id="UP000252770">
    <property type="component" value="Unassembled WGS sequence"/>
</dbReference>
<dbReference type="SUPFAM" id="SSF81301">
    <property type="entry name" value="Nucleotidyltransferase"/>
    <property type="match status" value="1"/>
</dbReference>
<protein>
    <recommendedName>
        <fullName evidence="3">Nucleotidyltransferase domain-containing protein</fullName>
    </recommendedName>
</protein>
<organism evidence="1 2">
    <name type="scientific">Desertihabitans brevis</name>
    <dbReference type="NCBI Taxonomy" id="2268447"/>
    <lineage>
        <taxon>Bacteria</taxon>
        <taxon>Bacillati</taxon>
        <taxon>Actinomycetota</taxon>
        <taxon>Actinomycetes</taxon>
        <taxon>Propionibacteriales</taxon>
        <taxon>Propionibacteriaceae</taxon>
        <taxon>Desertihabitans</taxon>
    </lineage>
</organism>
<proteinExistence type="predicted"/>
<sequence>MLVAELEEARRDAEVLALLLTGSVARRDALPGTDLDLRVLVRTDVAPAFTRSERSGVLVERGVTTARTAHETLLADPMHVYAYVDGIALHDPDGALARLRAEAERLRETYRTPPERRDELAEALSHPEEKIRTACAAGDLPRATYALATASWQLIEALWAANDLPLPPNASVRPHLRDLRGPADVEHRFDDLFMTEPVRRVETGLALLAWIRGELTRPR</sequence>
<dbReference type="EMBL" id="QOUI01000001">
    <property type="protein sequence ID" value="RCK71077.1"/>
    <property type="molecule type" value="Genomic_DNA"/>
</dbReference>
<comment type="caution">
    <text evidence="1">The sequence shown here is derived from an EMBL/GenBank/DDBJ whole genome shotgun (WGS) entry which is preliminary data.</text>
</comment>
<dbReference type="Gene3D" id="3.30.460.10">
    <property type="entry name" value="Beta Polymerase, domain 2"/>
    <property type="match status" value="1"/>
</dbReference>
<keyword evidence="2" id="KW-1185">Reference proteome</keyword>
<dbReference type="InterPro" id="IPR043519">
    <property type="entry name" value="NT_sf"/>
</dbReference>
<name>A0A367YZE5_9ACTN</name>
<evidence type="ECO:0000313" key="2">
    <source>
        <dbReference type="Proteomes" id="UP000252770"/>
    </source>
</evidence>
<gene>
    <name evidence="1" type="ORF">DT076_00965</name>
</gene>
<dbReference type="AlphaFoldDB" id="A0A367YZE5"/>
<evidence type="ECO:0008006" key="3">
    <source>
        <dbReference type="Google" id="ProtNLM"/>
    </source>
</evidence>
<evidence type="ECO:0000313" key="1">
    <source>
        <dbReference type="EMBL" id="RCK71077.1"/>
    </source>
</evidence>